<sequence length="150" mass="16506">MHMVSTIIPAHTHVSKNGAQIHLQTSPNLHVPKNRLDPSTTSARVEKILSLLPVVGLFVAGYLIYQKHTVMKDAYSRLGYTPNEKCPNLTCSNLDPSRLNFAITMSIFGGLGLLFPIVGLFGLVCLIMHIVLKIIGCCYQRSQTDSMLPT</sequence>
<dbReference type="GeneID" id="12242792"/>
<proteinExistence type="predicted"/>
<protein>
    <submittedName>
        <fullName evidence="2">Inner membrane protein</fullName>
    </submittedName>
</protein>
<accession>A0ABP2X2T1</accession>
<evidence type="ECO:0000313" key="2">
    <source>
        <dbReference type="EMBL" id="EPJ27706.1"/>
    </source>
</evidence>
<evidence type="ECO:0000313" key="3">
    <source>
        <dbReference type="Proteomes" id="UP000014627"/>
    </source>
</evidence>
<dbReference type="Proteomes" id="UP000014627">
    <property type="component" value="Unassembled WGS sequence"/>
</dbReference>
<organism evidence="2 3">
    <name type="scientific">Chlamydia psittaci 99DC5</name>
    <dbReference type="NCBI Taxonomy" id="1112251"/>
    <lineage>
        <taxon>Bacteria</taxon>
        <taxon>Pseudomonadati</taxon>
        <taxon>Chlamydiota</taxon>
        <taxon>Chlamydiia</taxon>
        <taxon>Chlamydiales</taxon>
        <taxon>Chlamydiaceae</taxon>
        <taxon>Chlamydia/Chlamydophila group</taxon>
        <taxon>Chlamydia</taxon>
    </lineage>
</organism>
<name>A0ABP2X2T1_CHLPS</name>
<comment type="caution">
    <text evidence="2">The sequence shown here is derived from an EMBL/GenBank/DDBJ whole genome shotgun (WGS) entry which is preliminary data.</text>
</comment>
<dbReference type="RefSeq" id="WP_006343014.1">
    <property type="nucleotide sequence ID" value="NZ_KE356190.1"/>
</dbReference>
<feature type="transmembrane region" description="Helical" evidence="1">
    <location>
        <begin position="48"/>
        <end position="65"/>
    </location>
</feature>
<keyword evidence="1" id="KW-1133">Transmembrane helix</keyword>
<keyword evidence="3" id="KW-1185">Reference proteome</keyword>
<feature type="transmembrane region" description="Helical" evidence="1">
    <location>
        <begin position="107"/>
        <end position="132"/>
    </location>
</feature>
<reference evidence="2 3" key="1">
    <citation type="submission" date="2013-04" db="EMBL/GenBank/DDBJ databases">
        <title>Genome sequence of Chlamydia psittaci 99DC5.</title>
        <authorList>
            <person name="Huot-Creasy H."/>
            <person name="McCracken C.L."/>
            <person name="Humphries M."/>
            <person name="Sachse K."/>
            <person name="Laroucau K."/>
            <person name="Bavoil P."/>
            <person name="Myers G.S."/>
        </authorList>
    </citation>
    <scope>NUCLEOTIDE SEQUENCE [LARGE SCALE GENOMIC DNA]</scope>
    <source>
        <strain evidence="2 3">99DC5</strain>
    </source>
</reference>
<gene>
    <name evidence="2" type="ORF">CP99DC5_0782</name>
</gene>
<dbReference type="EMBL" id="ATLC01000052">
    <property type="protein sequence ID" value="EPJ27706.1"/>
    <property type="molecule type" value="Genomic_DNA"/>
</dbReference>
<evidence type="ECO:0000256" key="1">
    <source>
        <dbReference type="SAM" id="Phobius"/>
    </source>
</evidence>
<keyword evidence="1" id="KW-0472">Membrane</keyword>
<keyword evidence="1" id="KW-0812">Transmembrane</keyword>